<evidence type="ECO:0000256" key="3">
    <source>
        <dbReference type="ARBA" id="ARBA00023015"/>
    </source>
</evidence>
<dbReference type="Gene3D" id="1.10.10.10">
    <property type="entry name" value="Winged helix-like DNA-binding domain superfamily/Winged helix DNA-binding domain"/>
    <property type="match status" value="1"/>
</dbReference>
<evidence type="ECO:0000259" key="8">
    <source>
        <dbReference type="Pfam" id="PF08281"/>
    </source>
</evidence>
<comment type="similarity">
    <text evidence="1">Belongs to the sigma-70 factor family. ECF subfamily.</text>
</comment>
<keyword evidence="3" id="KW-0805">Transcription regulation</keyword>
<evidence type="ECO:0000259" key="7">
    <source>
        <dbReference type="Pfam" id="PF04542"/>
    </source>
</evidence>
<dbReference type="Pfam" id="PF04542">
    <property type="entry name" value="Sigma70_r2"/>
    <property type="match status" value="1"/>
</dbReference>
<dbReference type="SUPFAM" id="SSF54427">
    <property type="entry name" value="NTF2-like"/>
    <property type="match status" value="1"/>
</dbReference>
<sequence length="303" mass="34374">MTYPIPRHDEEHRAINETLGLLRPKLHRYCARMAGSAIDGEDLMQDVLVKALEVLPGKQIDSVENWLFHVAHNITIDFLRRRRRRYDLQSEEDPDMIADSAASEADPFVAAAGLRTFMYLPAAQRACTILKDILDYSLQEIADITESSIPAVKSSLHRGRNRIHELAGAPNESVPRLSEEELSRLARYVRHFNDRDFDAVRDMLADDVRLELVAKTRMAGRRQVSRYFHNYSGVDDWRLAPGLVDGRPALLVFDPNDAAVTPSYFVLLEWGKDQIRSIRDFRHAKYVADSAEMIPFGPSGGSS</sequence>
<evidence type="ECO:0000256" key="5">
    <source>
        <dbReference type="ARBA" id="ARBA00023125"/>
    </source>
</evidence>
<dbReference type="InterPro" id="IPR039425">
    <property type="entry name" value="RNA_pol_sigma-70-like"/>
</dbReference>
<feature type="domain" description="RNA polymerase sigma-70 region 2" evidence="7">
    <location>
        <begin position="23"/>
        <end position="85"/>
    </location>
</feature>
<evidence type="ECO:0000313" key="10">
    <source>
        <dbReference type="Proteomes" id="UP001596114"/>
    </source>
</evidence>
<dbReference type="InterPro" id="IPR007627">
    <property type="entry name" value="RNA_pol_sigma70_r2"/>
</dbReference>
<accession>A0ABW0QII5</accession>
<evidence type="ECO:0000256" key="1">
    <source>
        <dbReference type="ARBA" id="ARBA00010641"/>
    </source>
</evidence>
<evidence type="ECO:0000313" key="9">
    <source>
        <dbReference type="EMBL" id="MFC5524155.1"/>
    </source>
</evidence>
<dbReference type="RefSeq" id="WP_377316093.1">
    <property type="nucleotide sequence ID" value="NZ_JBHSNF010000001.1"/>
</dbReference>
<keyword evidence="10" id="KW-1185">Reference proteome</keyword>
<evidence type="ECO:0000256" key="2">
    <source>
        <dbReference type="ARBA" id="ARBA00011344"/>
    </source>
</evidence>
<keyword evidence="6" id="KW-0804">Transcription</keyword>
<name>A0ABW0QII5_9GAMM</name>
<evidence type="ECO:0000256" key="6">
    <source>
        <dbReference type="ARBA" id="ARBA00023163"/>
    </source>
</evidence>
<dbReference type="PANTHER" id="PTHR43133">
    <property type="entry name" value="RNA POLYMERASE ECF-TYPE SIGMA FACTO"/>
    <property type="match status" value="1"/>
</dbReference>
<organism evidence="9 10">
    <name type="scientific">Rhodanobacter ginsengisoli</name>
    <dbReference type="NCBI Taxonomy" id="418646"/>
    <lineage>
        <taxon>Bacteria</taxon>
        <taxon>Pseudomonadati</taxon>
        <taxon>Pseudomonadota</taxon>
        <taxon>Gammaproteobacteria</taxon>
        <taxon>Lysobacterales</taxon>
        <taxon>Rhodanobacteraceae</taxon>
        <taxon>Rhodanobacter</taxon>
    </lineage>
</organism>
<feature type="domain" description="RNA polymerase sigma factor 70 region 4 type 2" evidence="8">
    <location>
        <begin position="119"/>
        <end position="162"/>
    </location>
</feature>
<gene>
    <name evidence="9" type="ORF">ACFPPA_00210</name>
</gene>
<dbReference type="SUPFAM" id="SSF88659">
    <property type="entry name" value="Sigma3 and sigma4 domains of RNA polymerase sigma factors"/>
    <property type="match status" value="1"/>
</dbReference>
<dbReference type="InterPro" id="IPR013324">
    <property type="entry name" value="RNA_pol_sigma_r3/r4-like"/>
</dbReference>
<dbReference type="NCBIfam" id="TIGR02937">
    <property type="entry name" value="sigma70-ECF"/>
    <property type="match status" value="1"/>
</dbReference>
<keyword evidence="4" id="KW-0731">Sigma factor</keyword>
<protein>
    <submittedName>
        <fullName evidence="9">Sigma-70 family RNA polymerase sigma factor</fullName>
    </submittedName>
</protein>
<dbReference type="InterPro" id="IPR013249">
    <property type="entry name" value="RNA_pol_sigma70_r4_t2"/>
</dbReference>
<dbReference type="Pfam" id="PF08281">
    <property type="entry name" value="Sigma70_r4_2"/>
    <property type="match status" value="1"/>
</dbReference>
<keyword evidence="5" id="KW-0238">DNA-binding</keyword>
<comment type="caution">
    <text evidence="9">The sequence shown here is derived from an EMBL/GenBank/DDBJ whole genome shotgun (WGS) entry which is preliminary data.</text>
</comment>
<dbReference type="Proteomes" id="UP001596114">
    <property type="component" value="Unassembled WGS sequence"/>
</dbReference>
<comment type="subunit">
    <text evidence="2">Interacts transiently with the RNA polymerase catalytic core formed by RpoA, RpoB, RpoC and RpoZ (2 alpha, 1 beta, 1 beta' and 1 omega subunit) to form the RNA polymerase holoenzyme that can initiate transcription.</text>
</comment>
<evidence type="ECO:0000256" key="4">
    <source>
        <dbReference type="ARBA" id="ARBA00023082"/>
    </source>
</evidence>
<dbReference type="SUPFAM" id="SSF88946">
    <property type="entry name" value="Sigma2 domain of RNA polymerase sigma factors"/>
    <property type="match status" value="1"/>
</dbReference>
<dbReference type="PANTHER" id="PTHR43133:SF8">
    <property type="entry name" value="RNA POLYMERASE SIGMA FACTOR HI_1459-RELATED"/>
    <property type="match status" value="1"/>
</dbReference>
<dbReference type="InterPro" id="IPR013325">
    <property type="entry name" value="RNA_pol_sigma_r2"/>
</dbReference>
<dbReference type="EMBL" id="JBHSNF010000001">
    <property type="protein sequence ID" value="MFC5524155.1"/>
    <property type="molecule type" value="Genomic_DNA"/>
</dbReference>
<dbReference type="InterPro" id="IPR036388">
    <property type="entry name" value="WH-like_DNA-bd_sf"/>
</dbReference>
<reference evidence="10" key="1">
    <citation type="journal article" date="2019" name="Int. J. Syst. Evol. Microbiol.">
        <title>The Global Catalogue of Microorganisms (GCM) 10K type strain sequencing project: providing services to taxonomists for standard genome sequencing and annotation.</title>
        <authorList>
            <consortium name="The Broad Institute Genomics Platform"/>
            <consortium name="The Broad Institute Genome Sequencing Center for Infectious Disease"/>
            <person name="Wu L."/>
            <person name="Ma J."/>
        </authorList>
    </citation>
    <scope>NUCLEOTIDE SEQUENCE [LARGE SCALE GENOMIC DNA]</scope>
    <source>
        <strain evidence="10">CGMCC 1.16619</strain>
    </source>
</reference>
<dbReference type="InterPro" id="IPR014284">
    <property type="entry name" value="RNA_pol_sigma-70_dom"/>
</dbReference>
<proteinExistence type="inferred from homology"/>
<dbReference type="InterPro" id="IPR032710">
    <property type="entry name" value="NTF2-like_dom_sf"/>
</dbReference>
<dbReference type="Gene3D" id="1.10.1740.10">
    <property type="match status" value="1"/>
</dbReference>
<dbReference type="Gene3D" id="3.10.450.50">
    <property type="match status" value="1"/>
</dbReference>